<protein>
    <recommendedName>
        <fullName evidence="4">DUF3824 domain-containing protein</fullName>
    </recommendedName>
</protein>
<feature type="compositionally biased region" description="Basic residues" evidence="1">
    <location>
        <begin position="324"/>
        <end position="351"/>
    </location>
</feature>
<feature type="compositionally biased region" description="Basic and acidic residues" evidence="1">
    <location>
        <begin position="1"/>
        <end position="25"/>
    </location>
</feature>
<reference evidence="2" key="1">
    <citation type="submission" date="2022-11" db="EMBL/GenBank/DDBJ databases">
        <authorList>
            <person name="Scott C."/>
            <person name="Bruce N."/>
        </authorList>
    </citation>
    <scope>NUCLEOTIDE SEQUENCE</scope>
</reference>
<comment type="caution">
    <text evidence="2">The sequence shown here is derived from an EMBL/GenBank/DDBJ whole genome shotgun (WGS) entry which is preliminary data.</text>
</comment>
<dbReference type="EMBL" id="CALLCH030000012">
    <property type="protein sequence ID" value="CAI4215243.1"/>
    <property type="molecule type" value="Genomic_DNA"/>
</dbReference>
<evidence type="ECO:0008006" key="4">
    <source>
        <dbReference type="Google" id="ProtNLM"/>
    </source>
</evidence>
<feature type="compositionally biased region" description="Basic and acidic residues" evidence="1">
    <location>
        <begin position="42"/>
        <end position="86"/>
    </location>
</feature>
<accession>A0A9P1M9Z4</accession>
<keyword evidence="3" id="KW-1185">Reference proteome</keyword>
<dbReference type="AlphaFoldDB" id="A0A9P1M9Z4"/>
<dbReference type="Proteomes" id="UP000838763">
    <property type="component" value="Unassembled WGS sequence"/>
</dbReference>
<feature type="region of interest" description="Disordered" evidence="1">
    <location>
        <begin position="323"/>
        <end position="354"/>
    </location>
</feature>
<feature type="region of interest" description="Disordered" evidence="1">
    <location>
        <begin position="1"/>
        <end position="173"/>
    </location>
</feature>
<feature type="compositionally biased region" description="Basic residues" evidence="1">
    <location>
        <begin position="299"/>
        <end position="308"/>
    </location>
</feature>
<feature type="region of interest" description="Disordered" evidence="1">
    <location>
        <begin position="419"/>
        <end position="574"/>
    </location>
</feature>
<name>A0A9P1M9Z4_9PEZI</name>
<evidence type="ECO:0000313" key="3">
    <source>
        <dbReference type="Proteomes" id="UP000838763"/>
    </source>
</evidence>
<feature type="compositionally biased region" description="Pro residues" evidence="1">
    <location>
        <begin position="525"/>
        <end position="544"/>
    </location>
</feature>
<sequence length="574" mass="64478">MPDIYRETRTYREREDSPSDDERRRTTLRRYKGLGPSGTEESDLRMEKRIERTSDGDVKIQRRYQEFHDLDGDGRPDIERYRKETEFYSPYDPSSSPNPSLVGNDPNIVVLREDPHRELEFGPYRRESEYAVGRRDRRKDYASDGDDDGYVVHHRRRRTTLRDRSSSSSSDDHKLHLAEGAIAGAGVTALLATRRSKHGELPENRGRKVIAGAALGALGTEAFKRARSAIDERYDRHRSPSRDRHSKIKTGLGIAAAALAVAGATQYYKASKVEKEEARRGRSRNRGYPSDGYYSSRSPSRKRSRSKSIAKAALATAATAGIVKHFRNKSKSRSRSRSKSVKGRSRSRSRLRTGAEIAAAAVAGGAAGKLYKKHKERRRSEPGLAPYLGTLATMSPGIDRDLDRAAGLVESRWKGIDPEQESIARHGRGSNGDWCGRHGIEGIQEQEEVKERERDVASDREAASAEERRERRRRDRDRRRYEDDARYDDDGYPPSPPHASGGYSGPRMSGANADPDDYSSYPPQTYFPPPSADTPSPYPPGPLPDPEHPPTMLTYHTHLHHPGRMHIPASTARG</sequence>
<dbReference type="PANTHER" id="PTHR35487">
    <property type="entry name" value="DUF3824 DOMAIN-CONTAINING PROTEIN"/>
    <property type="match status" value="1"/>
</dbReference>
<proteinExistence type="predicted"/>
<dbReference type="PANTHER" id="PTHR35487:SF1">
    <property type="entry name" value="DUF3824 DOMAIN-CONTAINING PROTEIN"/>
    <property type="match status" value="1"/>
</dbReference>
<feature type="region of interest" description="Disordered" evidence="1">
    <location>
        <begin position="270"/>
        <end position="311"/>
    </location>
</feature>
<feature type="compositionally biased region" description="Basic and acidic residues" evidence="1">
    <location>
        <begin position="160"/>
        <end position="173"/>
    </location>
</feature>
<organism evidence="2 3">
    <name type="scientific">Parascedosporium putredinis</name>
    <dbReference type="NCBI Taxonomy" id="1442378"/>
    <lineage>
        <taxon>Eukaryota</taxon>
        <taxon>Fungi</taxon>
        <taxon>Dikarya</taxon>
        <taxon>Ascomycota</taxon>
        <taxon>Pezizomycotina</taxon>
        <taxon>Sordariomycetes</taxon>
        <taxon>Hypocreomycetidae</taxon>
        <taxon>Microascales</taxon>
        <taxon>Microascaceae</taxon>
        <taxon>Parascedosporium</taxon>
    </lineage>
</organism>
<feature type="compositionally biased region" description="Low complexity" evidence="1">
    <location>
        <begin position="88"/>
        <end position="100"/>
    </location>
</feature>
<dbReference type="OrthoDB" id="3561737at2759"/>
<evidence type="ECO:0000256" key="1">
    <source>
        <dbReference type="SAM" id="MobiDB-lite"/>
    </source>
</evidence>
<evidence type="ECO:0000313" key="2">
    <source>
        <dbReference type="EMBL" id="CAI4215243.1"/>
    </source>
</evidence>
<feature type="compositionally biased region" description="Basic and acidic residues" evidence="1">
    <location>
        <begin position="447"/>
        <end position="469"/>
    </location>
</feature>
<gene>
    <name evidence="2" type="ORF">PPNO1_LOCUS4959</name>
</gene>
<feature type="compositionally biased region" description="Basic and acidic residues" evidence="1">
    <location>
        <begin position="271"/>
        <end position="280"/>
    </location>
</feature>
<feature type="compositionally biased region" description="Basic and acidic residues" evidence="1">
    <location>
        <begin position="111"/>
        <end position="142"/>
    </location>
</feature>